<dbReference type="Gene3D" id="3.30.450.20">
    <property type="entry name" value="PAS domain"/>
    <property type="match status" value="2"/>
</dbReference>
<dbReference type="AlphaFoldDB" id="A0A2N3YH82"/>
<evidence type="ECO:0000259" key="1">
    <source>
        <dbReference type="PROSITE" id="PS50112"/>
    </source>
</evidence>
<keyword evidence="4" id="KW-1185">Reference proteome</keyword>
<dbReference type="InterPro" id="IPR003018">
    <property type="entry name" value="GAF"/>
</dbReference>
<dbReference type="Pfam" id="PF00990">
    <property type="entry name" value="GGDEF"/>
    <property type="match status" value="1"/>
</dbReference>
<dbReference type="InterPro" id="IPR050469">
    <property type="entry name" value="Diguanylate_Cyclase"/>
</dbReference>
<dbReference type="InterPro" id="IPR013656">
    <property type="entry name" value="PAS_4"/>
</dbReference>
<dbReference type="InterPro" id="IPR029016">
    <property type="entry name" value="GAF-like_dom_sf"/>
</dbReference>
<reference evidence="3 4" key="1">
    <citation type="submission" date="2017-12" db="EMBL/GenBank/DDBJ databases">
        <title>Sequencing the genomes of 1000 Actinobacteria strains.</title>
        <authorList>
            <person name="Klenk H.-P."/>
        </authorList>
    </citation>
    <scope>NUCLEOTIDE SEQUENCE [LARGE SCALE GENOMIC DNA]</scope>
    <source>
        <strain evidence="3 4">DSM 12806</strain>
    </source>
</reference>
<dbReference type="InterPro" id="IPR000160">
    <property type="entry name" value="GGDEF_dom"/>
</dbReference>
<dbReference type="PANTHER" id="PTHR45138:SF9">
    <property type="entry name" value="DIGUANYLATE CYCLASE DGCM-RELATED"/>
    <property type="match status" value="1"/>
</dbReference>
<dbReference type="CDD" id="cd01949">
    <property type="entry name" value="GGDEF"/>
    <property type="match status" value="1"/>
</dbReference>
<proteinExistence type="predicted"/>
<protein>
    <submittedName>
        <fullName evidence="3">PAS domain S-box-containing protein/diguanylate cyclase (GGDEF)-like protein</fullName>
    </submittedName>
</protein>
<dbReference type="SMART" id="SM00065">
    <property type="entry name" value="GAF"/>
    <property type="match status" value="1"/>
</dbReference>
<gene>
    <name evidence="3" type="ORF">ATL31_1028</name>
</gene>
<dbReference type="OrthoDB" id="23692at2"/>
<dbReference type="CDD" id="cd00130">
    <property type="entry name" value="PAS"/>
    <property type="match status" value="2"/>
</dbReference>
<dbReference type="GO" id="GO:0043709">
    <property type="term" value="P:cell adhesion involved in single-species biofilm formation"/>
    <property type="evidence" value="ECO:0007669"/>
    <property type="project" value="TreeGrafter"/>
</dbReference>
<dbReference type="Pfam" id="PF08448">
    <property type="entry name" value="PAS_4"/>
    <property type="match status" value="2"/>
</dbReference>
<dbReference type="SMART" id="SM00267">
    <property type="entry name" value="GGDEF"/>
    <property type="match status" value="1"/>
</dbReference>
<dbReference type="GO" id="GO:0005886">
    <property type="term" value="C:plasma membrane"/>
    <property type="evidence" value="ECO:0007669"/>
    <property type="project" value="TreeGrafter"/>
</dbReference>
<dbReference type="FunFam" id="3.30.70.270:FF:000001">
    <property type="entry name" value="Diguanylate cyclase domain protein"/>
    <property type="match status" value="1"/>
</dbReference>
<dbReference type="RefSeq" id="WP_101394826.1">
    <property type="nucleotide sequence ID" value="NZ_PJNE01000001.1"/>
</dbReference>
<dbReference type="EMBL" id="PJNE01000001">
    <property type="protein sequence ID" value="PKW26222.1"/>
    <property type="molecule type" value="Genomic_DNA"/>
</dbReference>
<dbReference type="Proteomes" id="UP000233781">
    <property type="component" value="Unassembled WGS sequence"/>
</dbReference>
<dbReference type="GO" id="GO:0052621">
    <property type="term" value="F:diguanylate cyclase activity"/>
    <property type="evidence" value="ECO:0007669"/>
    <property type="project" value="TreeGrafter"/>
</dbReference>
<dbReference type="InterPro" id="IPR029787">
    <property type="entry name" value="Nucleotide_cyclase"/>
</dbReference>
<name>A0A2N3YH82_9MICO</name>
<dbReference type="SMART" id="SM00091">
    <property type="entry name" value="PAS"/>
    <property type="match status" value="2"/>
</dbReference>
<evidence type="ECO:0000313" key="4">
    <source>
        <dbReference type="Proteomes" id="UP000233781"/>
    </source>
</evidence>
<dbReference type="SUPFAM" id="SSF55781">
    <property type="entry name" value="GAF domain-like"/>
    <property type="match status" value="1"/>
</dbReference>
<dbReference type="PANTHER" id="PTHR45138">
    <property type="entry name" value="REGULATORY COMPONENTS OF SENSORY TRANSDUCTION SYSTEM"/>
    <property type="match status" value="1"/>
</dbReference>
<organism evidence="3 4">
    <name type="scientific">Phycicoccus duodecadis</name>
    <dbReference type="NCBI Taxonomy" id="173053"/>
    <lineage>
        <taxon>Bacteria</taxon>
        <taxon>Bacillati</taxon>
        <taxon>Actinomycetota</taxon>
        <taxon>Actinomycetes</taxon>
        <taxon>Micrococcales</taxon>
        <taxon>Intrasporangiaceae</taxon>
        <taxon>Phycicoccus</taxon>
    </lineage>
</organism>
<dbReference type="NCBIfam" id="TIGR00254">
    <property type="entry name" value="GGDEF"/>
    <property type="match status" value="1"/>
</dbReference>
<dbReference type="Gene3D" id="3.30.70.270">
    <property type="match status" value="1"/>
</dbReference>
<evidence type="ECO:0000313" key="3">
    <source>
        <dbReference type="EMBL" id="PKW26222.1"/>
    </source>
</evidence>
<dbReference type="InterPro" id="IPR000014">
    <property type="entry name" value="PAS"/>
</dbReference>
<dbReference type="PROSITE" id="PS50887">
    <property type="entry name" value="GGDEF"/>
    <property type="match status" value="1"/>
</dbReference>
<comment type="caution">
    <text evidence="3">The sequence shown here is derived from an EMBL/GenBank/DDBJ whole genome shotgun (WGS) entry which is preliminary data.</text>
</comment>
<dbReference type="InterPro" id="IPR035965">
    <property type="entry name" value="PAS-like_dom_sf"/>
</dbReference>
<accession>A0A2N3YH82</accession>
<dbReference type="Pfam" id="PF01590">
    <property type="entry name" value="GAF"/>
    <property type="match status" value="1"/>
</dbReference>
<dbReference type="PROSITE" id="PS50112">
    <property type="entry name" value="PAS"/>
    <property type="match status" value="1"/>
</dbReference>
<evidence type="ECO:0000259" key="2">
    <source>
        <dbReference type="PROSITE" id="PS50887"/>
    </source>
</evidence>
<feature type="domain" description="GGDEF" evidence="2">
    <location>
        <begin position="450"/>
        <end position="577"/>
    </location>
</feature>
<dbReference type="InterPro" id="IPR043128">
    <property type="entry name" value="Rev_trsase/Diguanyl_cyclase"/>
</dbReference>
<dbReference type="GO" id="GO:1902201">
    <property type="term" value="P:negative regulation of bacterial-type flagellum-dependent cell motility"/>
    <property type="evidence" value="ECO:0007669"/>
    <property type="project" value="TreeGrafter"/>
</dbReference>
<dbReference type="NCBIfam" id="TIGR00229">
    <property type="entry name" value="sensory_box"/>
    <property type="match status" value="2"/>
</dbReference>
<dbReference type="SUPFAM" id="SSF55073">
    <property type="entry name" value="Nucleotide cyclase"/>
    <property type="match status" value="1"/>
</dbReference>
<sequence length="577" mass="62399">MAPDDPSSPAVGSDAERTVLAVLNGIPGLVGHWDTNLRNLHANAAYVEYFGSTPAEIRGIHLRDLLGEAVYEANLPYAREALAGREVMFDRELVDVHGQVRHTQASYIPDIRDGEVTGFFVLVTDVTARVAAERALRETIDTWRALARSVPGGFVLVFDRDLRYTVADGPALARFGLDRESMEGRTVFEVLSPERAAELAPRYRAALAGRTTTWERVLGARTLELTAGPVVSDGEVTAGIVVSHDVTDARIDERTWSALHRVATDVAQQRTPEEVAWTIASALVEVFGVNTAAVVRYVDGASADVLAMAPEHLPTVPERVVFAVGDRSTTAQIYETGRPVVAPYDTGGGSIAGQARAGGLRSSAGAPIRHRGELWGAVVLASSDEGGLDPEVLEPLTRFAELVELAISSTEAWETLARQARVDELTGLPNRRVLRAQLATEVERSHRHGRPLCLAALDLDHFKSVNDRFGHAAGDQVLRELGRRLGAASREGEVLARVGGEEFAWLMPETGPDEAREAAERLRREVSDRPFAGVGRLTLSIGVAALRADTDPATLTREADRALYEAKHAGRDRVVLA</sequence>
<feature type="domain" description="PAS" evidence="1">
    <location>
        <begin position="155"/>
        <end position="210"/>
    </location>
</feature>
<dbReference type="Gene3D" id="3.30.450.40">
    <property type="match status" value="1"/>
</dbReference>
<dbReference type="SUPFAM" id="SSF55785">
    <property type="entry name" value="PYP-like sensor domain (PAS domain)"/>
    <property type="match status" value="2"/>
</dbReference>